<evidence type="ECO:0000259" key="2">
    <source>
        <dbReference type="SMART" id="SM00101"/>
    </source>
</evidence>
<dbReference type="InterPro" id="IPR036815">
    <property type="entry name" value="14-3-3_dom_sf"/>
</dbReference>
<dbReference type="GeneID" id="8853407"/>
<dbReference type="EMBL" id="GG738873">
    <property type="protein sequence ID" value="EFC43527.1"/>
    <property type="molecule type" value="Genomic_DNA"/>
</dbReference>
<comment type="similarity">
    <text evidence="1">Belongs to the 14-3-3 family.</text>
</comment>
<evidence type="ECO:0000256" key="1">
    <source>
        <dbReference type="ARBA" id="ARBA00006141"/>
    </source>
</evidence>
<proteinExistence type="inferred from homology"/>
<gene>
    <name evidence="3" type="ORF">NAEGRDRAFT_34237</name>
</gene>
<dbReference type="Pfam" id="PF00244">
    <property type="entry name" value="14-3-3"/>
    <property type="match status" value="1"/>
</dbReference>
<organism evidence="4">
    <name type="scientific">Naegleria gruberi</name>
    <name type="common">Amoeba</name>
    <dbReference type="NCBI Taxonomy" id="5762"/>
    <lineage>
        <taxon>Eukaryota</taxon>
        <taxon>Discoba</taxon>
        <taxon>Heterolobosea</taxon>
        <taxon>Tetramitia</taxon>
        <taxon>Eutetramitia</taxon>
        <taxon>Vahlkampfiidae</taxon>
        <taxon>Naegleria</taxon>
    </lineage>
</organism>
<dbReference type="InterPro" id="IPR000308">
    <property type="entry name" value="14-3-3"/>
</dbReference>
<dbReference type="PANTHER" id="PTHR18860">
    <property type="entry name" value="14-3-3 PROTEIN"/>
    <property type="match status" value="1"/>
</dbReference>
<dbReference type="CDD" id="cd08774">
    <property type="entry name" value="14-3-3"/>
    <property type="match status" value="1"/>
</dbReference>
<dbReference type="SUPFAM" id="SSF48445">
    <property type="entry name" value="14-3-3 protein"/>
    <property type="match status" value="1"/>
</dbReference>
<protein>
    <submittedName>
        <fullName evidence="3">Predicted protein</fullName>
    </submittedName>
</protein>
<dbReference type="AlphaFoldDB" id="D2VI47"/>
<dbReference type="InParanoid" id="D2VI47"/>
<dbReference type="KEGG" id="ngr:NAEGRDRAFT_34237"/>
<dbReference type="Gene3D" id="1.20.190.20">
    <property type="entry name" value="14-3-3 domain"/>
    <property type="match status" value="1"/>
</dbReference>
<dbReference type="OrthoDB" id="10260625at2759"/>
<evidence type="ECO:0000313" key="4">
    <source>
        <dbReference type="Proteomes" id="UP000006671"/>
    </source>
</evidence>
<dbReference type="VEuPathDB" id="AmoebaDB:NAEGRDRAFT_34237"/>
<dbReference type="Proteomes" id="UP000006671">
    <property type="component" value="Unassembled WGS sequence"/>
</dbReference>
<accession>D2VI47</accession>
<dbReference type="PRINTS" id="PR00305">
    <property type="entry name" value="1433ZETA"/>
</dbReference>
<keyword evidence="4" id="KW-1185">Reference proteome</keyword>
<dbReference type="eggNOG" id="KOG0841">
    <property type="taxonomic scope" value="Eukaryota"/>
</dbReference>
<dbReference type="SMART" id="SM00101">
    <property type="entry name" value="14_3_3"/>
    <property type="match status" value="1"/>
</dbReference>
<dbReference type="RefSeq" id="XP_002676271.1">
    <property type="nucleotide sequence ID" value="XM_002676225.1"/>
</dbReference>
<reference evidence="3 4" key="1">
    <citation type="journal article" date="2010" name="Cell">
        <title>The genome of Naegleria gruberi illuminates early eukaryotic versatility.</title>
        <authorList>
            <person name="Fritz-Laylin L.K."/>
            <person name="Prochnik S.E."/>
            <person name="Ginger M.L."/>
            <person name="Dacks J.B."/>
            <person name="Carpenter M.L."/>
            <person name="Field M.C."/>
            <person name="Kuo A."/>
            <person name="Paredez A."/>
            <person name="Chapman J."/>
            <person name="Pham J."/>
            <person name="Shu S."/>
            <person name="Neupane R."/>
            <person name="Cipriano M."/>
            <person name="Mancuso J."/>
            <person name="Tu H."/>
            <person name="Salamov A."/>
            <person name="Lindquist E."/>
            <person name="Shapiro H."/>
            <person name="Lucas S."/>
            <person name="Grigoriev I.V."/>
            <person name="Cande W.Z."/>
            <person name="Fulton C."/>
            <person name="Rokhsar D.S."/>
            <person name="Dawson S.C."/>
        </authorList>
    </citation>
    <scope>NUCLEOTIDE SEQUENCE [LARGE SCALE GENOMIC DNA]</scope>
    <source>
        <strain evidence="3 4">NEG-M</strain>
    </source>
</reference>
<dbReference type="InterPro" id="IPR023410">
    <property type="entry name" value="14-3-3_domain"/>
</dbReference>
<name>D2VI47_NAEGR</name>
<dbReference type="PIRSF" id="PIRSF000868">
    <property type="entry name" value="14-3-3"/>
    <property type="match status" value="1"/>
</dbReference>
<evidence type="ECO:0000313" key="3">
    <source>
        <dbReference type="EMBL" id="EFC43527.1"/>
    </source>
</evidence>
<feature type="domain" description="14-3-3" evidence="2">
    <location>
        <begin position="1"/>
        <end position="227"/>
    </location>
</feature>
<dbReference type="STRING" id="5762.D2VI47"/>
<sequence>MKSLILEIIIQSVHEPIPTIEERSLLVVAYKNVLYDYSKAFRSVVNVQSRHENKGEDWQVGLCERFVKEIQEKTEHYCYEINEIIDQVLKVESLSLVDSVFYWKVKGDFFKYIYNVDYRFRISDWKAKALESYEKSYELINLLPCTNSIRLGLILNYSYFYSDIMFDVGKAISIARPEFDLAMTHIEELLEKQDEYGDERDAVLILQLLKDNLFLWSSETEIGPDDD</sequence>